<organism evidence="2 3">
    <name type="scientific">Nocardia neocaledoniensis</name>
    <dbReference type="NCBI Taxonomy" id="236511"/>
    <lineage>
        <taxon>Bacteria</taxon>
        <taxon>Bacillati</taxon>
        <taxon>Actinomycetota</taxon>
        <taxon>Actinomycetes</taxon>
        <taxon>Mycobacteriales</taxon>
        <taxon>Nocardiaceae</taxon>
        <taxon>Nocardia</taxon>
    </lineage>
</organism>
<evidence type="ECO:0000313" key="3">
    <source>
        <dbReference type="Proteomes" id="UP000246410"/>
    </source>
</evidence>
<feature type="domain" description="AB hydrolase-1" evidence="1">
    <location>
        <begin position="34"/>
        <end position="270"/>
    </location>
</feature>
<evidence type="ECO:0000259" key="1">
    <source>
        <dbReference type="Pfam" id="PF00561"/>
    </source>
</evidence>
<dbReference type="AlphaFoldDB" id="A0A317NRY9"/>
<dbReference type="Gene3D" id="3.40.50.1820">
    <property type="entry name" value="alpha/beta hydrolase"/>
    <property type="match status" value="1"/>
</dbReference>
<dbReference type="Proteomes" id="UP000246410">
    <property type="component" value="Unassembled WGS sequence"/>
</dbReference>
<dbReference type="InterPro" id="IPR000073">
    <property type="entry name" value="AB_hydrolase_1"/>
</dbReference>
<evidence type="ECO:0000313" key="2">
    <source>
        <dbReference type="EMBL" id="PWV78011.1"/>
    </source>
</evidence>
<dbReference type="EMBL" id="QGTL01000003">
    <property type="protein sequence ID" value="PWV78011.1"/>
    <property type="molecule type" value="Genomic_DNA"/>
</dbReference>
<dbReference type="PRINTS" id="PR00111">
    <property type="entry name" value="ABHYDROLASE"/>
</dbReference>
<dbReference type="RefSeq" id="WP_110037404.1">
    <property type="nucleotide sequence ID" value="NZ_QGTL01000003.1"/>
</dbReference>
<sequence length="289" mass="30432">MSSSTEPLEPTTLRLRGADGLALAADAFGPADGPLVVMLHGGGQNRHSWKRTGRALAAEGMRVVAVDARGHGDSEWSPTRDYTREVMVGDLLTVLEQLGATSERGAVVVGASMGGITGLLATAAPGGAAIRALVLVDIVPRSESKGVERVMDFLGRHRDGFDTLDQVADAVAAYLPHRPRPDNADGLLRNLRQRDGRWYWHWDPDLISNLDTDAEARIAEMESAAEALTIPVLLVRGGKSDVVSDEGTAAFLALAPHARLAEITTAAHTAAGDDNDAFTDAVAGFVATA</sequence>
<dbReference type="SUPFAM" id="SSF53474">
    <property type="entry name" value="alpha/beta-Hydrolases"/>
    <property type="match status" value="1"/>
</dbReference>
<dbReference type="GO" id="GO:0003824">
    <property type="term" value="F:catalytic activity"/>
    <property type="evidence" value="ECO:0007669"/>
    <property type="project" value="UniProtKB-ARBA"/>
</dbReference>
<gene>
    <name evidence="2" type="ORF">DFR69_103617</name>
</gene>
<accession>A0A317NRY9</accession>
<dbReference type="PANTHER" id="PTHR43194">
    <property type="entry name" value="HYDROLASE ALPHA/BETA FOLD FAMILY"/>
    <property type="match status" value="1"/>
</dbReference>
<reference evidence="2 3" key="1">
    <citation type="submission" date="2018-05" db="EMBL/GenBank/DDBJ databases">
        <title>Genomic Encyclopedia of Type Strains, Phase IV (KMG-IV): sequencing the most valuable type-strain genomes for metagenomic binning, comparative biology and taxonomic classification.</title>
        <authorList>
            <person name="Goeker M."/>
        </authorList>
    </citation>
    <scope>NUCLEOTIDE SEQUENCE [LARGE SCALE GENOMIC DNA]</scope>
    <source>
        <strain evidence="2 3">DSM 44717</strain>
    </source>
</reference>
<protein>
    <submittedName>
        <fullName evidence="2">Pimeloyl-ACP methyl ester carboxylesterase</fullName>
    </submittedName>
</protein>
<name>A0A317NRY9_9NOCA</name>
<dbReference type="InterPro" id="IPR050228">
    <property type="entry name" value="Carboxylesterase_BioH"/>
</dbReference>
<keyword evidence="3" id="KW-1185">Reference proteome</keyword>
<proteinExistence type="predicted"/>
<dbReference type="InterPro" id="IPR029058">
    <property type="entry name" value="AB_hydrolase_fold"/>
</dbReference>
<dbReference type="PANTHER" id="PTHR43194:SF2">
    <property type="entry name" value="PEROXISOMAL MEMBRANE PROTEIN LPX1"/>
    <property type="match status" value="1"/>
</dbReference>
<dbReference type="Pfam" id="PF00561">
    <property type="entry name" value="Abhydrolase_1"/>
    <property type="match status" value="1"/>
</dbReference>
<comment type="caution">
    <text evidence="2">The sequence shown here is derived from an EMBL/GenBank/DDBJ whole genome shotgun (WGS) entry which is preliminary data.</text>
</comment>